<reference evidence="1" key="1">
    <citation type="journal article" date="2021" name="Proc. Natl. Acad. Sci. U.S.A.">
        <title>A Catalog of Tens of Thousands of Viruses from Human Metagenomes Reveals Hidden Associations with Chronic Diseases.</title>
        <authorList>
            <person name="Tisza M.J."/>
            <person name="Buck C.B."/>
        </authorList>
    </citation>
    <scope>NUCLEOTIDE SEQUENCE</scope>
    <source>
        <strain evidence="1">CtvGX2</strain>
    </source>
</reference>
<organism evidence="1">
    <name type="scientific">Siphoviridae sp. ctvGX2</name>
    <dbReference type="NCBI Taxonomy" id="2826512"/>
    <lineage>
        <taxon>Viruses</taxon>
        <taxon>Duplodnaviria</taxon>
        <taxon>Heunggongvirae</taxon>
        <taxon>Uroviricota</taxon>
        <taxon>Caudoviricetes</taxon>
    </lineage>
</organism>
<sequence>MCVCPGVPHLVSIFLIARMTRAAAAPPARLTSGCCAPAAGGASKPSSARCQPSSAS</sequence>
<accession>A0A8S5LZE5</accession>
<evidence type="ECO:0000313" key="1">
    <source>
        <dbReference type="EMBL" id="DAD75175.1"/>
    </source>
</evidence>
<protein>
    <submittedName>
        <fullName evidence="1">Uncharacterized protein</fullName>
    </submittedName>
</protein>
<dbReference type="EMBL" id="BK014776">
    <property type="protein sequence ID" value="DAD75175.1"/>
    <property type="molecule type" value="Genomic_DNA"/>
</dbReference>
<proteinExistence type="predicted"/>
<name>A0A8S5LZE5_9CAUD</name>